<proteinExistence type="predicted"/>
<feature type="region of interest" description="Disordered" evidence="1">
    <location>
        <begin position="202"/>
        <end position="267"/>
    </location>
</feature>
<evidence type="ECO:0000256" key="1">
    <source>
        <dbReference type="SAM" id="MobiDB-lite"/>
    </source>
</evidence>
<keyword evidence="3" id="KW-1185">Reference proteome</keyword>
<accession>A0ABT6FED3</accession>
<comment type="caution">
    <text evidence="2">The sequence shown here is derived from an EMBL/GenBank/DDBJ whole genome shotgun (WGS) entry which is preliminary data.</text>
</comment>
<gene>
    <name evidence="2" type="ORF">PZE19_18300</name>
</gene>
<dbReference type="RefSeq" id="WP_277862073.1">
    <property type="nucleotide sequence ID" value="NZ_JARRAG010000002.1"/>
</dbReference>
<evidence type="ECO:0000313" key="2">
    <source>
        <dbReference type="EMBL" id="MDG3005743.1"/>
    </source>
</evidence>
<evidence type="ECO:0000313" key="3">
    <source>
        <dbReference type="Proteomes" id="UP001216907"/>
    </source>
</evidence>
<feature type="compositionally biased region" description="Low complexity" evidence="1">
    <location>
        <begin position="224"/>
        <end position="237"/>
    </location>
</feature>
<sequence>MRLTLRTLLAWLDDTLPPVQVREIGKQVGSSPLAQELVQRIHRVTRQRRLTVPSKNGPDATDPNLVASYLDNDLNAEQVAEYEKRCLTSDVNLAEAASVHQILSLLGQRVQVPPEAKSRMYLLVKGREAHAGPAAEGEAAAADPRTQPIVPWVVQGPAARNWLERFGPAAACLGVFALFAWSAYESLKSDGPDAAHVAANVPAKVGERAPRPAPAPATRDEAPVADATDPPAEATPAEPEKAAEVPKSVAENTPAEAAPKAAPAPAPVEVPAGAAAAIARIEGMLLRYDGEKREWVRAREGDGVRAQDRLFTPPPFAARLAAPGVFDLLEDSEVKLLPAAPDGGPTLELVRGRLLAEPSSAAKPLHVGFQGQTVDMERPADLAVGFEASGGWTYGQAEPVAPTLTIHVGPGGELALKTVKAKETVKGPASIRLNAAGAVERLKDAAPPDWFANAPASADLTARRERYLKEFSDDRPVLADVVSATESEDVDDKRMAIAALRGLGDLSLLTPILDRPNDPAARQAAIVAIRQELTAGEASSRRAWDQLQLDFGATDRGRLGKLLLGFPPADAARPETLTELVEDLSPREESLALRELAVDNLRRLTGRNAPPYDADHPEQGYADWRKLLDDGELKPAAKK</sequence>
<reference evidence="2 3" key="1">
    <citation type="submission" date="2023-03" db="EMBL/GenBank/DDBJ databases">
        <title>Paludisphaera mucosa sp. nov. a novel planctomycete from northern fen.</title>
        <authorList>
            <person name="Ivanova A."/>
        </authorList>
    </citation>
    <scope>NUCLEOTIDE SEQUENCE [LARGE SCALE GENOMIC DNA]</scope>
    <source>
        <strain evidence="2 3">Pla2</strain>
    </source>
</reference>
<dbReference type="Proteomes" id="UP001216907">
    <property type="component" value="Unassembled WGS sequence"/>
</dbReference>
<protein>
    <recommendedName>
        <fullName evidence="4">HEAT repeat domain-containing protein</fullName>
    </recommendedName>
</protein>
<name>A0ABT6FED3_9BACT</name>
<organism evidence="2 3">
    <name type="scientific">Paludisphaera mucosa</name>
    <dbReference type="NCBI Taxonomy" id="3030827"/>
    <lineage>
        <taxon>Bacteria</taxon>
        <taxon>Pseudomonadati</taxon>
        <taxon>Planctomycetota</taxon>
        <taxon>Planctomycetia</taxon>
        <taxon>Isosphaerales</taxon>
        <taxon>Isosphaeraceae</taxon>
        <taxon>Paludisphaera</taxon>
    </lineage>
</organism>
<evidence type="ECO:0008006" key="4">
    <source>
        <dbReference type="Google" id="ProtNLM"/>
    </source>
</evidence>
<dbReference type="EMBL" id="JARRAG010000002">
    <property type="protein sequence ID" value="MDG3005743.1"/>
    <property type="molecule type" value="Genomic_DNA"/>
</dbReference>